<dbReference type="PROSITE" id="PS50931">
    <property type="entry name" value="HTH_LYSR"/>
    <property type="match status" value="1"/>
</dbReference>
<dbReference type="AlphaFoldDB" id="A0A2Z2KRR0"/>
<evidence type="ECO:0000259" key="1">
    <source>
        <dbReference type="PROSITE" id="PS50931"/>
    </source>
</evidence>
<proteinExistence type="predicted"/>
<accession>A0A2Z2KRR0</accession>
<organism evidence="2 3">
    <name type="scientific">Paenibacillus donghaensis</name>
    <dbReference type="NCBI Taxonomy" id="414771"/>
    <lineage>
        <taxon>Bacteria</taxon>
        <taxon>Bacillati</taxon>
        <taxon>Bacillota</taxon>
        <taxon>Bacilli</taxon>
        <taxon>Bacillales</taxon>
        <taxon>Paenibacillaceae</taxon>
        <taxon>Paenibacillus</taxon>
    </lineage>
</organism>
<dbReference type="InterPro" id="IPR036388">
    <property type="entry name" value="WH-like_DNA-bd_sf"/>
</dbReference>
<evidence type="ECO:0000313" key="2">
    <source>
        <dbReference type="EMBL" id="ASA26643.1"/>
    </source>
</evidence>
<dbReference type="InterPro" id="IPR000847">
    <property type="entry name" value="LysR_HTH_N"/>
</dbReference>
<dbReference type="Pfam" id="PF00126">
    <property type="entry name" value="HTH_1"/>
    <property type="match status" value="1"/>
</dbReference>
<feature type="domain" description="HTH lysR-type" evidence="1">
    <location>
        <begin position="1"/>
        <end position="26"/>
    </location>
</feature>
<dbReference type="OrthoDB" id="8594260at2"/>
<reference evidence="2 3" key="1">
    <citation type="submission" date="2017-06" db="EMBL/GenBank/DDBJ databases">
        <title>Complete genome sequence of Paenibacillus donghaensis KCTC 13049T isolated from East Sea sediment, South Korea.</title>
        <authorList>
            <person name="Jung B.K."/>
            <person name="Hong S.-J."/>
            <person name="Shin J.-H."/>
        </authorList>
    </citation>
    <scope>NUCLEOTIDE SEQUENCE [LARGE SCALE GENOMIC DNA]</scope>
    <source>
        <strain evidence="2 3">KCTC 13049</strain>
    </source>
</reference>
<dbReference type="GO" id="GO:0003700">
    <property type="term" value="F:DNA-binding transcription factor activity"/>
    <property type="evidence" value="ECO:0007669"/>
    <property type="project" value="InterPro"/>
</dbReference>
<dbReference type="Gene3D" id="1.10.10.10">
    <property type="entry name" value="Winged helix-like DNA-binding domain superfamily/Winged helix DNA-binding domain"/>
    <property type="match status" value="1"/>
</dbReference>
<dbReference type="EMBL" id="CP021780">
    <property type="protein sequence ID" value="ASA26643.1"/>
    <property type="molecule type" value="Genomic_DNA"/>
</dbReference>
<dbReference type="KEGG" id="pdh:B9T62_38060"/>
<protein>
    <recommendedName>
        <fullName evidence="1">HTH lysR-type domain-containing protein</fullName>
    </recommendedName>
</protein>
<name>A0A2Z2KRR0_9BACL</name>
<sequence length="32" mass="3645">MSNQIQRLEKEIGVQLFKRGWDAELTGAGKQL</sequence>
<evidence type="ECO:0000313" key="3">
    <source>
        <dbReference type="Proteomes" id="UP000249890"/>
    </source>
</evidence>
<keyword evidence="3" id="KW-1185">Reference proteome</keyword>
<gene>
    <name evidence="2" type="ORF">B9T62_38060</name>
</gene>
<dbReference type="Proteomes" id="UP000249890">
    <property type="component" value="Chromosome"/>
</dbReference>